<dbReference type="Gene3D" id="3.30.360.10">
    <property type="entry name" value="Dihydrodipicolinate Reductase, domain 2"/>
    <property type="match status" value="1"/>
</dbReference>
<dbReference type="AlphaFoldDB" id="J9CCS5"/>
<feature type="non-terminal residue" evidence="1">
    <location>
        <position position="1"/>
    </location>
</feature>
<organism evidence="1">
    <name type="scientific">gut metagenome</name>
    <dbReference type="NCBI Taxonomy" id="749906"/>
    <lineage>
        <taxon>unclassified sequences</taxon>
        <taxon>metagenomes</taxon>
        <taxon>organismal metagenomes</taxon>
    </lineage>
</organism>
<dbReference type="EMBL" id="AMCI01004603">
    <property type="protein sequence ID" value="EJW97765.1"/>
    <property type="molecule type" value="Genomic_DNA"/>
</dbReference>
<dbReference type="Gene3D" id="3.40.50.720">
    <property type="entry name" value="NAD(P)-binding Rossmann-like Domain"/>
    <property type="match status" value="1"/>
</dbReference>
<reference evidence="1" key="1">
    <citation type="journal article" date="2012" name="PLoS ONE">
        <title>Gene sets for utilization of primary and secondary nutrition supplies in the distal gut of endangered iberian lynx.</title>
        <authorList>
            <person name="Alcaide M."/>
            <person name="Messina E."/>
            <person name="Richter M."/>
            <person name="Bargiela R."/>
            <person name="Peplies J."/>
            <person name="Huws S.A."/>
            <person name="Newbold C.J."/>
            <person name="Golyshin P.N."/>
            <person name="Simon M.A."/>
            <person name="Lopez G."/>
            <person name="Yakimov M.M."/>
            <person name="Ferrer M."/>
        </authorList>
    </citation>
    <scope>NUCLEOTIDE SEQUENCE</scope>
</reference>
<accession>J9CCS5</accession>
<protein>
    <submittedName>
        <fullName evidence="1">Oxidoreductase, Gfo/Idh/MocA family protein</fullName>
    </submittedName>
</protein>
<evidence type="ECO:0000313" key="1">
    <source>
        <dbReference type="EMBL" id="EJW97765.1"/>
    </source>
</evidence>
<proteinExistence type="predicted"/>
<gene>
    <name evidence="1" type="ORF">EVA_14132</name>
</gene>
<comment type="caution">
    <text evidence="1">The sequence shown here is derived from an EMBL/GenBank/DDBJ whole genome shotgun (WGS) entry which is preliminary data.</text>
</comment>
<sequence length="100" mass="11923">GDRRSIYIEGISPDEEWEDDRSYISKYEHFYWCSWGQEAIKLDTHHCGMDYIMLKALEADLKNEILFPVTLKDLALWTSITPWSKISIREKRTINIQIKK</sequence>
<name>J9CCS5_9ZZZZ</name>